<dbReference type="AlphaFoldDB" id="A0A0E9RN09"/>
<sequence>MNLCGLWGLMAFLLRASGCLLL</sequence>
<reference evidence="1" key="1">
    <citation type="submission" date="2014-11" db="EMBL/GenBank/DDBJ databases">
        <authorList>
            <person name="Amaro Gonzalez C."/>
        </authorList>
    </citation>
    <scope>NUCLEOTIDE SEQUENCE</scope>
</reference>
<protein>
    <submittedName>
        <fullName evidence="1">Uncharacterized protein</fullName>
    </submittedName>
</protein>
<proteinExistence type="predicted"/>
<evidence type="ECO:0000313" key="1">
    <source>
        <dbReference type="EMBL" id="JAH30551.1"/>
    </source>
</evidence>
<dbReference type="EMBL" id="GBXM01078026">
    <property type="protein sequence ID" value="JAH30551.1"/>
    <property type="molecule type" value="Transcribed_RNA"/>
</dbReference>
<dbReference type="EMBL" id="GBXM01095635">
    <property type="protein sequence ID" value="JAH12942.1"/>
    <property type="molecule type" value="Transcribed_RNA"/>
</dbReference>
<accession>A0A0E9RN09</accession>
<reference evidence="1" key="2">
    <citation type="journal article" date="2015" name="Fish Shellfish Immunol.">
        <title>Early steps in the European eel (Anguilla anguilla)-Vibrio vulnificus interaction in the gills: Role of the RtxA13 toxin.</title>
        <authorList>
            <person name="Callol A."/>
            <person name="Pajuelo D."/>
            <person name="Ebbesson L."/>
            <person name="Teles M."/>
            <person name="MacKenzie S."/>
            <person name="Amaro C."/>
        </authorList>
    </citation>
    <scope>NUCLEOTIDE SEQUENCE</scope>
</reference>
<organism evidence="1">
    <name type="scientific">Anguilla anguilla</name>
    <name type="common">European freshwater eel</name>
    <name type="synonym">Muraena anguilla</name>
    <dbReference type="NCBI Taxonomy" id="7936"/>
    <lineage>
        <taxon>Eukaryota</taxon>
        <taxon>Metazoa</taxon>
        <taxon>Chordata</taxon>
        <taxon>Craniata</taxon>
        <taxon>Vertebrata</taxon>
        <taxon>Euteleostomi</taxon>
        <taxon>Actinopterygii</taxon>
        <taxon>Neopterygii</taxon>
        <taxon>Teleostei</taxon>
        <taxon>Anguilliformes</taxon>
        <taxon>Anguillidae</taxon>
        <taxon>Anguilla</taxon>
    </lineage>
</organism>
<name>A0A0E9RN09_ANGAN</name>